<dbReference type="PANTHER" id="PTHR33048:SF47">
    <property type="entry name" value="INTEGRAL MEMBRANE PROTEIN-RELATED"/>
    <property type="match status" value="1"/>
</dbReference>
<evidence type="ECO:0000313" key="9">
    <source>
        <dbReference type="EMBL" id="KAF1958774.1"/>
    </source>
</evidence>
<evidence type="ECO:0000256" key="1">
    <source>
        <dbReference type="ARBA" id="ARBA00004141"/>
    </source>
</evidence>
<dbReference type="EMBL" id="ML976986">
    <property type="protein sequence ID" value="KAF1958774.1"/>
    <property type="molecule type" value="Genomic_DNA"/>
</dbReference>
<feature type="domain" description="Rhodopsin" evidence="8">
    <location>
        <begin position="3"/>
        <end position="156"/>
    </location>
</feature>
<feature type="region of interest" description="Disordered" evidence="6">
    <location>
        <begin position="180"/>
        <end position="205"/>
    </location>
</feature>
<evidence type="ECO:0000256" key="6">
    <source>
        <dbReference type="SAM" id="MobiDB-lite"/>
    </source>
</evidence>
<organism evidence="9 10">
    <name type="scientific">Byssothecium circinans</name>
    <dbReference type="NCBI Taxonomy" id="147558"/>
    <lineage>
        <taxon>Eukaryota</taxon>
        <taxon>Fungi</taxon>
        <taxon>Dikarya</taxon>
        <taxon>Ascomycota</taxon>
        <taxon>Pezizomycotina</taxon>
        <taxon>Dothideomycetes</taxon>
        <taxon>Pleosporomycetidae</taxon>
        <taxon>Pleosporales</taxon>
        <taxon>Massarineae</taxon>
        <taxon>Massarinaceae</taxon>
        <taxon>Byssothecium</taxon>
    </lineage>
</organism>
<evidence type="ECO:0000313" key="10">
    <source>
        <dbReference type="Proteomes" id="UP000800035"/>
    </source>
</evidence>
<dbReference type="Pfam" id="PF20684">
    <property type="entry name" value="Fung_rhodopsin"/>
    <property type="match status" value="1"/>
</dbReference>
<evidence type="ECO:0000256" key="5">
    <source>
        <dbReference type="ARBA" id="ARBA00038359"/>
    </source>
</evidence>
<evidence type="ECO:0000256" key="7">
    <source>
        <dbReference type="SAM" id="Phobius"/>
    </source>
</evidence>
<feature type="transmembrane region" description="Helical" evidence="7">
    <location>
        <begin position="15"/>
        <end position="37"/>
    </location>
</feature>
<comment type="similarity">
    <text evidence="5">Belongs to the SAT4 family.</text>
</comment>
<reference evidence="9" key="1">
    <citation type="journal article" date="2020" name="Stud. Mycol.">
        <title>101 Dothideomycetes genomes: a test case for predicting lifestyles and emergence of pathogens.</title>
        <authorList>
            <person name="Haridas S."/>
            <person name="Albert R."/>
            <person name="Binder M."/>
            <person name="Bloem J."/>
            <person name="Labutti K."/>
            <person name="Salamov A."/>
            <person name="Andreopoulos B."/>
            <person name="Baker S."/>
            <person name="Barry K."/>
            <person name="Bills G."/>
            <person name="Bluhm B."/>
            <person name="Cannon C."/>
            <person name="Castanera R."/>
            <person name="Culley D."/>
            <person name="Daum C."/>
            <person name="Ezra D."/>
            <person name="Gonzalez J."/>
            <person name="Henrissat B."/>
            <person name="Kuo A."/>
            <person name="Liang C."/>
            <person name="Lipzen A."/>
            <person name="Lutzoni F."/>
            <person name="Magnuson J."/>
            <person name="Mondo S."/>
            <person name="Nolan M."/>
            <person name="Ohm R."/>
            <person name="Pangilinan J."/>
            <person name="Park H.-J."/>
            <person name="Ramirez L."/>
            <person name="Alfaro M."/>
            <person name="Sun H."/>
            <person name="Tritt A."/>
            <person name="Yoshinaga Y."/>
            <person name="Zwiers L.-H."/>
            <person name="Turgeon B."/>
            <person name="Goodwin S."/>
            <person name="Spatafora J."/>
            <person name="Crous P."/>
            <person name="Grigoriev I."/>
        </authorList>
    </citation>
    <scope>NUCLEOTIDE SEQUENCE</scope>
    <source>
        <strain evidence="9">CBS 675.92</strain>
    </source>
</reference>
<feature type="transmembrane region" description="Helical" evidence="7">
    <location>
        <begin position="65"/>
        <end position="85"/>
    </location>
</feature>
<gene>
    <name evidence="9" type="ORF">CC80DRAFT_19687</name>
</gene>
<sequence length="250" mass="27562">MLHVRVTDRFPRLNAWAISSVYVITCCWIFIMVTVPFGCFPPSRKWYGLIGKAKPCPSVTRQWDFWTHLVMHVITDIWLCILPFPALAQMKQRRLRIAVFCVYSITFCSVIVSIVRAILLSANARSNADAVRVLSMIEVSTTIIVGAVPCISSVFTKKFVNGNSSIKYSLEPVHVTGSHRSRSNFTQLGDAETDDAESRGNNSGSFSEGLTTLVVGQGCSNSASSTENIIGPREIQQVTVVTVASSHSER</sequence>
<evidence type="ECO:0000256" key="2">
    <source>
        <dbReference type="ARBA" id="ARBA00022692"/>
    </source>
</evidence>
<feature type="transmembrane region" description="Helical" evidence="7">
    <location>
        <begin position="97"/>
        <end position="119"/>
    </location>
</feature>
<accession>A0A6A5U2A3</accession>
<keyword evidence="10" id="KW-1185">Reference proteome</keyword>
<comment type="subcellular location">
    <subcellularLocation>
        <location evidence="1">Membrane</location>
        <topology evidence="1">Multi-pass membrane protein</topology>
    </subcellularLocation>
</comment>
<dbReference type="InterPro" id="IPR049326">
    <property type="entry name" value="Rhodopsin_dom_fungi"/>
</dbReference>
<proteinExistence type="inferred from homology"/>
<dbReference type="Proteomes" id="UP000800035">
    <property type="component" value="Unassembled WGS sequence"/>
</dbReference>
<dbReference type="GO" id="GO:0016020">
    <property type="term" value="C:membrane"/>
    <property type="evidence" value="ECO:0007669"/>
    <property type="project" value="UniProtKB-SubCell"/>
</dbReference>
<dbReference type="PANTHER" id="PTHR33048">
    <property type="entry name" value="PTH11-LIKE INTEGRAL MEMBRANE PROTEIN (AFU_ORTHOLOGUE AFUA_5G11245)"/>
    <property type="match status" value="1"/>
</dbReference>
<dbReference type="InterPro" id="IPR052337">
    <property type="entry name" value="SAT4-like"/>
</dbReference>
<keyword evidence="2 7" id="KW-0812">Transmembrane</keyword>
<dbReference type="OrthoDB" id="3784089at2759"/>
<keyword evidence="4 7" id="KW-0472">Membrane</keyword>
<name>A0A6A5U2A3_9PLEO</name>
<feature type="transmembrane region" description="Helical" evidence="7">
    <location>
        <begin position="131"/>
        <end position="155"/>
    </location>
</feature>
<dbReference type="AlphaFoldDB" id="A0A6A5U2A3"/>
<keyword evidence="3 7" id="KW-1133">Transmembrane helix</keyword>
<protein>
    <recommendedName>
        <fullName evidence="8">Rhodopsin domain-containing protein</fullName>
    </recommendedName>
</protein>
<evidence type="ECO:0000259" key="8">
    <source>
        <dbReference type="Pfam" id="PF20684"/>
    </source>
</evidence>
<evidence type="ECO:0000256" key="3">
    <source>
        <dbReference type="ARBA" id="ARBA00022989"/>
    </source>
</evidence>
<evidence type="ECO:0000256" key="4">
    <source>
        <dbReference type="ARBA" id="ARBA00023136"/>
    </source>
</evidence>